<proteinExistence type="inferred from homology"/>
<comment type="similarity">
    <text evidence="1 11">Belongs to the RNA polymerase subunit omega family.</text>
</comment>
<evidence type="ECO:0000256" key="1">
    <source>
        <dbReference type="ARBA" id="ARBA00006711"/>
    </source>
</evidence>
<dbReference type="SMART" id="SM01409">
    <property type="entry name" value="RNA_pol_Rpb6"/>
    <property type="match status" value="1"/>
</dbReference>
<evidence type="ECO:0000256" key="2">
    <source>
        <dbReference type="ARBA" id="ARBA00012418"/>
    </source>
</evidence>
<dbReference type="PANTHER" id="PTHR34476">
    <property type="entry name" value="DNA-DIRECTED RNA POLYMERASE SUBUNIT OMEGA"/>
    <property type="match status" value="1"/>
</dbReference>
<dbReference type="SUPFAM" id="SSF63562">
    <property type="entry name" value="RPB6/omega subunit-like"/>
    <property type="match status" value="1"/>
</dbReference>
<dbReference type="HAMAP" id="MF_00366">
    <property type="entry name" value="RNApol_bact_RpoZ"/>
    <property type="match status" value="1"/>
</dbReference>
<evidence type="ECO:0000256" key="6">
    <source>
        <dbReference type="ARBA" id="ARBA00022695"/>
    </source>
</evidence>
<comment type="catalytic activity">
    <reaction evidence="10 11">
        <text>RNA(n) + a ribonucleoside 5'-triphosphate = RNA(n+1) + diphosphate</text>
        <dbReference type="Rhea" id="RHEA:21248"/>
        <dbReference type="Rhea" id="RHEA-COMP:14527"/>
        <dbReference type="Rhea" id="RHEA-COMP:17342"/>
        <dbReference type="ChEBI" id="CHEBI:33019"/>
        <dbReference type="ChEBI" id="CHEBI:61557"/>
        <dbReference type="ChEBI" id="CHEBI:140395"/>
        <dbReference type="EC" id="2.7.7.6"/>
    </reaction>
</comment>
<dbReference type="InterPro" id="IPR003716">
    <property type="entry name" value="DNA-dir_RNA_pol_omega"/>
</dbReference>
<dbReference type="GO" id="GO:0003677">
    <property type="term" value="F:DNA binding"/>
    <property type="evidence" value="ECO:0007669"/>
    <property type="project" value="UniProtKB-UniRule"/>
</dbReference>
<comment type="function">
    <text evidence="11">Promotes RNA polymerase assembly. Latches the N- and C-terminal regions of the beta' subunit thereby facilitating its interaction with the beta and alpha subunits.</text>
</comment>
<name>A0AAF0C2W6_9GAMM</name>
<evidence type="ECO:0000313" key="12">
    <source>
        <dbReference type="EMBL" id="WDD98962.1"/>
    </source>
</evidence>
<dbReference type="Proteomes" id="UP000032568">
    <property type="component" value="Chromosome"/>
</dbReference>
<reference evidence="12 13" key="2">
    <citation type="journal article" date="2022" name="Mar. Drugs">
        <title>Bioassay-Guided Fractionation Leads to the Detection of Cholic Acid Generated by the Rare Thalassomonas sp.</title>
        <authorList>
            <person name="Pheiffer F."/>
            <person name="Schneider Y.K."/>
            <person name="Hansen E.H."/>
            <person name="Andersen J.H."/>
            <person name="Isaksson J."/>
            <person name="Busche T."/>
            <person name="R C."/>
            <person name="Kalinowski J."/>
            <person name="Zyl L.V."/>
            <person name="Trindade M."/>
        </authorList>
    </citation>
    <scope>NUCLEOTIDE SEQUENCE [LARGE SCALE GENOMIC DNA]</scope>
    <source>
        <strain evidence="12 13">A5K-106</strain>
    </source>
</reference>
<dbReference type="GO" id="GO:0003899">
    <property type="term" value="F:DNA-directed RNA polymerase activity"/>
    <property type="evidence" value="ECO:0007669"/>
    <property type="project" value="UniProtKB-UniRule"/>
</dbReference>
<gene>
    <name evidence="11 12" type="primary">rpoZ</name>
    <name evidence="12" type="ORF">SG35_027695</name>
</gene>
<dbReference type="KEGG" id="tact:SG35_027695"/>
<evidence type="ECO:0000256" key="4">
    <source>
        <dbReference type="ARBA" id="ARBA00022478"/>
    </source>
</evidence>
<dbReference type="PANTHER" id="PTHR34476:SF1">
    <property type="entry name" value="DNA-DIRECTED RNA POLYMERASE SUBUNIT OMEGA"/>
    <property type="match status" value="1"/>
</dbReference>
<dbReference type="Pfam" id="PF01192">
    <property type="entry name" value="RNA_pol_Rpb6"/>
    <property type="match status" value="1"/>
</dbReference>
<dbReference type="InterPro" id="IPR006110">
    <property type="entry name" value="Pol_omega/Rpo6/RPB6"/>
</dbReference>
<dbReference type="GO" id="GO:0000428">
    <property type="term" value="C:DNA-directed RNA polymerase complex"/>
    <property type="evidence" value="ECO:0007669"/>
    <property type="project" value="UniProtKB-KW"/>
</dbReference>
<evidence type="ECO:0000256" key="8">
    <source>
        <dbReference type="ARBA" id="ARBA00029924"/>
    </source>
</evidence>
<dbReference type="InterPro" id="IPR036161">
    <property type="entry name" value="RPB6/omega-like_sf"/>
</dbReference>
<reference evidence="12 13" key="1">
    <citation type="journal article" date="2015" name="Genome Announc.">
        <title>Draft Genome Sequences of Marine Isolates of Thalassomonas viridans and Thalassomonas actiniarum.</title>
        <authorList>
            <person name="Olonade I."/>
            <person name="van Zyl L.J."/>
            <person name="Trindade M."/>
        </authorList>
    </citation>
    <scope>NUCLEOTIDE SEQUENCE [LARGE SCALE GENOMIC DNA]</scope>
    <source>
        <strain evidence="12 13">A5K-106</strain>
    </source>
</reference>
<evidence type="ECO:0000256" key="7">
    <source>
        <dbReference type="ARBA" id="ARBA00023163"/>
    </source>
</evidence>
<accession>A0AAF0C2W6</accession>
<evidence type="ECO:0000256" key="3">
    <source>
        <dbReference type="ARBA" id="ARBA00013725"/>
    </source>
</evidence>
<keyword evidence="7 11" id="KW-0804">Transcription</keyword>
<evidence type="ECO:0000256" key="10">
    <source>
        <dbReference type="ARBA" id="ARBA00048552"/>
    </source>
</evidence>
<dbReference type="NCBIfam" id="TIGR00690">
    <property type="entry name" value="rpoZ"/>
    <property type="match status" value="1"/>
</dbReference>
<sequence>MARVTVEDAVEKIGNRFDLVLVASRRARQIATGGKDPLVELENDKPTVLALREIEEGLITTDVMNSAERHAQVQQESAELAAVAAIVGGQNAE</sequence>
<keyword evidence="5 11" id="KW-0808">Transferase</keyword>
<comment type="subunit">
    <text evidence="11">The RNAP catalytic core consists of 2 alpha, 1 beta, 1 beta' and 1 omega subunit. When a sigma factor is associated with the core the holoenzyme is formed, which can initiate transcription.</text>
</comment>
<keyword evidence="4 11" id="KW-0240">DNA-directed RNA polymerase</keyword>
<evidence type="ECO:0000256" key="5">
    <source>
        <dbReference type="ARBA" id="ARBA00022679"/>
    </source>
</evidence>
<dbReference type="Gene3D" id="3.90.940.10">
    <property type="match status" value="1"/>
</dbReference>
<dbReference type="RefSeq" id="WP_044834337.1">
    <property type="nucleotide sequence ID" value="NZ_CP059735.1"/>
</dbReference>
<dbReference type="GO" id="GO:0006351">
    <property type="term" value="P:DNA-templated transcription"/>
    <property type="evidence" value="ECO:0007669"/>
    <property type="project" value="UniProtKB-UniRule"/>
</dbReference>
<dbReference type="EC" id="2.7.7.6" evidence="2 11"/>
<dbReference type="EMBL" id="CP059735">
    <property type="protein sequence ID" value="WDD98962.1"/>
    <property type="molecule type" value="Genomic_DNA"/>
</dbReference>
<dbReference type="AlphaFoldDB" id="A0AAF0C2W6"/>
<evidence type="ECO:0000313" key="13">
    <source>
        <dbReference type="Proteomes" id="UP000032568"/>
    </source>
</evidence>
<organism evidence="12 13">
    <name type="scientific">Thalassomonas actiniarum</name>
    <dbReference type="NCBI Taxonomy" id="485447"/>
    <lineage>
        <taxon>Bacteria</taxon>
        <taxon>Pseudomonadati</taxon>
        <taxon>Pseudomonadota</taxon>
        <taxon>Gammaproteobacteria</taxon>
        <taxon>Alteromonadales</taxon>
        <taxon>Colwelliaceae</taxon>
        <taxon>Thalassomonas</taxon>
    </lineage>
</organism>
<evidence type="ECO:0000256" key="9">
    <source>
        <dbReference type="ARBA" id="ARBA00030998"/>
    </source>
</evidence>
<protein>
    <recommendedName>
        <fullName evidence="3 11">DNA-directed RNA polymerase subunit omega</fullName>
        <shortName evidence="11">RNAP omega subunit</shortName>
        <ecNumber evidence="2 11">2.7.7.6</ecNumber>
    </recommendedName>
    <alternativeName>
        <fullName evidence="9 11">RNA polymerase omega subunit</fullName>
    </alternativeName>
    <alternativeName>
        <fullName evidence="8 11">Transcriptase subunit omega</fullName>
    </alternativeName>
</protein>
<keyword evidence="13" id="KW-1185">Reference proteome</keyword>
<keyword evidence="6 11" id="KW-0548">Nucleotidyltransferase</keyword>
<evidence type="ECO:0000256" key="11">
    <source>
        <dbReference type="HAMAP-Rule" id="MF_00366"/>
    </source>
</evidence>